<accession>W4G3J0</accession>
<dbReference type="InterPro" id="IPR052050">
    <property type="entry name" value="SecEffector_AnkRepeat"/>
</dbReference>
<dbReference type="AlphaFoldDB" id="W4G3J0"/>
<dbReference type="RefSeq" id="XP_009836383.1">
    <property type="nucleotide sequence ID" value="XM_009838081.1"/>
</dbReference>
<dbReference type="PANTHER" id="PTHR46586:SF3">
    <property type="entry name" value="ANKYRIN REPEAT-CONTAINING PROTEIN"/>
    <property type="match status" value="1"/>
</dbReference>
<protein>
    <submittedName>
        <fullName evidence="1">Uncharacterized protein</fullName>
    </submittedName>
</protein>
<dbReference type="Pfam" id="PF12796">
    <property type="entry name" value="Ank_2"/>
    <property type="match status" value="1"/>
</dbReference>
<dbReference type="EMBL" id="KI913145">
    <property type="protein sequence ID" value="ETV74277.1"/>
    <property type="molecule type" value="Genomic_DNA"/>
</dbReference>
<dbReference type="InterPro" id="IPR002110">
    <property type="entry name" value="Ankyrin_rpt"/>
</dbReference>
<reference evidence="1" key="1">
    <citation type="submission" date="2013-12" db="EMBL/GenBank/DDBJ databases">
        <title>The Genome Sequence of Aphanomyces astaci APO3.</title>
        <authorList>
            <consortium name="The Broad Institute Genomics Platform"/>
            <person name="Russ C."/>
            <person name="Tyler B."/>
            <person name="van West P."/>
            <person name="Dieguez-Uribeondo J."/>
            <person name="Young S.K."/>
            <person name="Zeng Q."/>
            <person name="Gargeya S."/>
            <person name="Fitzgerald M."/>
            <person name="Abouelleil A."/>
            <person name="Alvarado L."/>
            <person name="Chapman S.B."/>
            <person name="Gainer-Dewar J."/>
            <person name="Goldberg J."/>
            <person name="Griggs A."/>
            <person name="Gujja S."/>
            <person name="Hansen M."/>
            <person name="Howarth C."/>
            <person name="Imamovic A."/>
            <person name="Ireland A."/>
            <person name="Larimer J."/>
            <person name="McCowan C."/>
            <person name="Murphy C."/>
            <person name="Pearson M."/>
            <person name="Poon T.W."/>
            <person name="Priest M."/>
            <person name="Roberts A."/>
            <person name="Saif S."/>
            <person name="Shea T."/>
            <person name="Sykes S."/>
            <person name="Wortman J."/>
            <person name="Nusbaum C."/>
            <person name="Birren B."/>
        </authorList>
    </citation>
    <scope>NUCLEOTIDE SEQUENCE [LARGE SCALE GENOMIC DNA]</scope>
    <source>
        <strain evidence="1">APO3</strain>
    </source>
</reference>
<name>W4G3J0_APHAT</name>
<dbReference type="VEuPathDB" id="FungiDB:H257_11204"/>
<dbReference type="OrthoDB" id="63412at2759"/>
<proteinExistence type="predicted"/>
<dbReference type="SUPFAM" id="SSF140860">
    <property type="entry name" value="Pseudo ankyrin repeat-like"/>
    <property type="match status" value="1"/>
</dbReference>
<organism evidence="1">
    <name type="scientific">Aphanomyces astaci</name>
    <name type="common">Crayfish plague agent</name>
    <dbReference type="NCBI Taxonomy" id="112090"/>
    <lineage>
        <taxon>Eukaryota</taxon>
        <taxon>Sar</taxon>
        <taxon>Stramenopiles</taxon>
        <taxon>Oomycota</taxon>
        <taxon>Saprolegniomycetes</taxon>
        <taxon>Saprolegniales</taxon>
        <taxon>Verrucalvaceae</taxon>
        <taxon>Aphanomyces</taxon>
    </lineage>
</organism>
<sequence length="213" mass="24447">MSAYNVLTNMHLTMVVLSFQSGIFDTLRPVYAYRETMLHKWPRLAHKHIGHLEDPRSVLFLLIEQNQLDGVQRLLRCRPRDWPTSPWPRGTSSSPTFVLRPHPMDSAAALGRVEILKFLHTASIGHCTTSAMDLAARNGHLEVVKFLHHHRQEGCTTWAANWAAEYGHLHVLRFLLDNRSEGFTAYAVAHAAHDWIQRALTSHSNKSQNYDYY</sequence>
<dbReference type="InterPro" id="IPR036770">
    <property type="entry name" value="Ankyrin_rpt-contain_sf"/>
</dbReference>
<dbReference type="PANTHER" id="PTHR46586">
    <property type="entry name" value="ANKYRIN REPEAT-CONTAINING PROTEIN"/>
    <property type="match status" value="1"/>
</dbReference>
<gene>
    <name evidence="1" type="ORF">H257_11204</name>
</gene>
<dbReference type="GeneID" id="20813200"/>
<evidence type="ECO:0000313" key="1">
    <source>
        <dbReference type="EMBL" id="ETV74277.1"/>
    </source>
</evidence>
<dbReference type="Gene3D" id="1.25.40.20">
    <property type="entry name" value="Ankyrin repeat-containing domain"/>
    <property type="match status" value="1"/>
</dbReference>